<accession>A0A2T7NN02</accession>
<proteinExistence type="predicted"/>
<dbReference type="AlphaFoldDB" id="A0A2T7NN02"/>
<dbReference type="InterPro" id="IPR036383">
    <property type="entry name" value="TSP1_rpt_sf"/>
</dbReference>
<organism evidence="3 4">
    <name type="scientific">Pomacea canaliculata</name>
    <name type="common">Golden apple snail</name>
    <dbReference type="NCBI Taxonomy" id="400727"/>
    <lineage>
        <taxon>Eukaryota</taxon>
        <taxon>Metazoa</taxon>
        <taxon>Spiralia</taxon>
        <taxon>Lophotrochozoa</taxon>
        <taxon>Mollusca</taxon>
        <taxon>Gastropoda</taxon>
        <taxon>Caenogastropoda</taxon>
        <taxon>Architaenioglossa</taxon>
        <taxon>Ampullarioidea</taxon>
        <taxon>Ampullariidae</taxon>
        <taxon>Pomacea</taxon>
    </lineage>
</organism>
<dbReference type="PANTHER" id="PTHR22906:SF21">
    <property type="entry name" value="SEMA DOMAIN-CONTAINING PROTEIN"/>
    <property type="match status" value="1"/>
</dbReference>
<comment type="caution">
    <text evidence="3">The sequence shown here is derived from an EMBL/GenBank/DDBJ whole genome shotgun (WGS) entry which is preliminary data.</text>
</comment>
<protein>
    <submittedName>
        <fullName evidence="3">Uncharacterized protein</fullName>
    </submittedName>
</protein>
<dbReference type="PROSITE" id="PS50092">
    <property type="entry name" value="TSP1"/>
    <property type="match status" value="1"/>
</dbReference>
<dbReference type="EMBL" id="PZQS01000011">
    <property type="protein sequence ID" value="PVD22551.1"/>
    <property type="molecule type" value="Genomic_DNA"/>
</dbReference>
<dbReference type="InterPro" id="IPR052065">
    <property type="entry name" value="Compl_asym_regulator"/>
</dbReference>
<dbReference type="STRING" id="400727.A0A2T7NN02"/>
<evidence type="ECO:0000313" key="4">
    <source>
        <dbReference type="Proteomes" id="UP000245119"/>
    </source>
</evidence>
<dbReference type="Gene3D" id="2.20.100.10">
    <property type="entry name" value="Thrombospondin type-1 (TSP1) repeat"/>
    <property type="match status" value="2"/>
</dbReference>
<keyword evidence="1" id="KW-0677">Repeat</keyword>
<name>A0A2T7NN02_POMCA</name>
<evidence type="ECO:0000256" key="2">
    <source>
        <dbReference type="ARBA" id="ARBA00023157"/>
    </source>
</evidence>
<dbReference type="OrthoDB" id="446173at2759"/>
<dbReference type="SMART" id="SM00209">
    <property type="entry name" value="TSP1"/>
    <property type="match status" value="1"/>
</dbReference>
<dbReference type="InterPro" id="IPR000884">
    <property type="entry name" value="TSP1_rpt"/>
</dbReference>
<keyword evidence="4" id="KW-1185">Reference proteome</keyword>
<dbReference type="PANTHER" id="PTHR22906">
    <property type="entry name" value="PROPERDIN"/>
    <property type="match status" value="1"/>
</dbReference>
<sequence length="226" mass="24674">MAPGVNGGFSSWSLLTEGSCSLTCGGGTKTLTYRRLCNSPPPQYGGTNCTGDYFKKETLWLDNGTCSVTCGEGLMDVTYERECDSPAPQYNGSSCLGNNTKTEIVICDYQSCPVDGSWSSWQWLDNGTCSVTCGEGLMEVTYTHVKCDRCMNIKLQFRTTLWRRDLRKETSPGHKLQSAARSLLRDLLKVRVRALKVRATGSVDLYTEDGPCGLGADSSLELVPDA</sequence>
<dbReference type="Proteomes" id="UP000245119">
    <property type="component" value="Linkage Group LG11"/>
</dbReference>
<evidence type="ECO:0000256" key="1">
    <source>
        <dbReference type="ARBA" id="ARBA00022737"/>
    </source>
</evidence>
<gene>
    <name evidence="3" type="ORF">C0Q70_18367</name>
</gene>
<keyword evidence="2" id="KW-1015">Disulfide bond</keyword>
<dbReference type="Pfam" id="PF00090">
    <property type="entry name" value="TSP_1"/>
    <property type="match status" value="2"/>
</dbReference>
<evidence type="ECO:0000313" key="3">
    <source>
        <dbReference type="EMBL" id="PVD22551.1"/>
    </source>
</evidence>
<dbReference type="SUPFAM" id="SSF82895">
    <property type="entry name" value="TSP-1 type 1 repeat"/>
    <property type="match status" value="2"/>
</dbReference>
<reference evidence="3 4" key="1">
    <citation type="submission" date="2018-04" db="EMBL/GenBank/DDBJ databases">
        <title>The genome of golden apple snail Pomacea canaliculata provides insight into stress tolerance and invasive adaptation.</title>
        <authorList>
            <person name="Liu C."/>
            <person name="Liu B."/>
            <person name="Ren Y."/>
            <person name="Zhang Y."/>
            <person name="Wang H."/>
            <person name="Li S."/>
            <person name="Jiang F."/>
            <person name="Yin L."/>
            <person name="Zhang G."/>
            <person name="Qian W."/>
            <person name="Fan W."/>
        </authorList>
    </citation>
    <scope>NUCLEOTIDE SEQUENCE [LARGE SCALE GENOMIC DNA]</scope>
    <source>
        <strain evidence="3">SZHN2017</strain>
        <tissue evidence="3">Muscle</tissue>
    </source>
</reference>